<dbReference type="SUPFAM" id="SSF48726">
    <property type="entry name" value="Immunoglobulin"/>
    <property type="match status" value="3"/>
</dbReference>
<dbReference type="InterPro" id="IPR051170">
    <property type="entry name" value="Neural/epithelial_adhesion"/>
</dbReference>
<keyword evidence="3 9" id="KW-0732">Signal</keyword>
<comment type="caution">
    <text evidence="11">The sequence shown here is derived from an EMBL/GenBank/DDBJ whole genome shotgun (WGS) entry which is preliminary data.</text>
</comment>
<dbReference type="InterPro" id="IPR013098">
    <property type="entry name" value="Ig_I-set"/>
</dbReference>
<dbReference type="Pfam" id="PF07686">
    <property type="entry name" value="V-set"/>
    <property type="match status" value="1"/>
</dbReference>
<gene>
    <name evidence="11" type="ORF">SNE40_011620</name>
</gene>
<dbReference type="PROSITE" id="PS50835">
    <property type="entry name" value="IG_LIKE"/>
    <property type="match status" value="3"/>
</dbReference>
<dbReference type="InterPro" id="IPR013106">
    <property type="entry name" value="Ig_V-set"/>
</dbReference>
<keyword evidence="8" id="KW-0393">Immunoglobulin domain</keyword>
<dbReference type="SMART" id="SM00409">
    <property type="entry name" value="IG"/>
    <property type="match status" value="3"/>
</dbReference>
<protein>
    <recommendedName>
        <fullName evidence="10">Ig-like domain-containing protein</fullName>
    </recommendedName>
</protein>
<evidence type="ECO:0000256" key="8">
    <source>
        <dbReference type="ARBA" id="ARBA00023319"/>
    </source>
</evidence>
<evidence type="ECO:0000256" key="9">
    <source>
        <dbReference type="SAM" id="SignalP"/>
    </source>
</evidence>
<name>A0AAN8JK63_PATCE</name>
<evidence type="ECO:0000313" key="12">
    <source>
        <dbReference type="Proteomes" id="UP001347796"/>
    </source>
</evidence>
<dbReference type="InterPro" id="IPR003598">
    <property type="entry name" value="Ig_sub2"/>
</dbReference>
<dbReference type="Proteomes" id="UP001347796">
    <property type="component" value="Unassembled WGS sequence"/>
</dbReference>
<evidence type="ECO:0000313" key="11">
    <source>
        <dbReference type="EMBL" id="KAK6179207.1"/>
    </source>
</evidence>
<feature type="domain" description="Ig-like" evidence="10">
    <location>
        <begin position="230"/>
        <end position="323"/>
    </location>
</feature>
<dbReference type="InterPro" id="IPR013783">
    <property type="entry name" value="Ig-like_fold"/>
</dbReference>
<evidence type="ECO:0000256" key="4">
    <source>
        <dbReference type="ARBA" id="ARBA00022737"/>
    </source>
</evidence>
<feature type="domain" description="Ig-like" evidence="10">
    <location>
        <begin position="127"/>
        <end position="225"/>
    </location>
</feature>
<feature type="domain" description="Ig-like" evidence="10">
    <location>
        <begin position="27"/>
        <end position="121"/>
    </location>
</feature>
<feature type="chain" id="PRO_5042900231" description="Ig-like domain-containing protein" evidence="9">
    <location>
        <begin position="23"/>
        <end position="457"/>
    </location>
</feature>
<dbReference type="GO" id="GO:0005886">
    <property type="term" value="C:plasma membrane"/>
    <property type="evidence" value="ECO:0007669"/>
    <property type="project" value="UniProtKB-SubCell"/>
</dbReference>
<sequence>METLALFLDFLLSMSFVKIVGAITLEPSFDVPMVNVTVKEGTTAILPCSVKFLGQHQVIWTDQWSTLLTFEDRRIIDDERISVERPFTKDWNLHIRHVKYSDQGIYNCQINTSPVKIKTVNLKVQVPAVIIHHLSSEDQTAKEGETVTLVCNVTGIPMPTVTWYRHRSSEKGFEKESEFCPGTNRIGVSGEVLIIHNVSRYCGDTYECVAFNGVPPAVNKQIKVGVEFQPEVRLPNRRIGQIVGKETILECIITAFPQAVSVWLWEGTELSNSRKYRIEIYDEGEHTITLSLRIRALEYSDFGRYSCMASNPLGTDKEEMVLYDYTAHRSTTTTTTPAPVTTVNTRIVTLHPHATQGPLNPPIIPYNYDKYENTDFVTQRPRITPFPSRPVHAGKGFSASTKTSNHKLCLGNLMPVCSAAKTLESSMIDNCSLTAPSTYVIAITFIFFHKVLRDMFQ</sequence>
<keyword evidence="5" id="KW-0472">Membrane</keyword>
<dbReference type="InterPro" id="IPR003599">
    <property type="entry name" value="Ig_sub"/>
</dbReference>
<dbReference type="AlphaFoldDB" id="A0AAN8JK63"/>
<dbReference type="FunFam" id="2.60.40.10:FF:000328">
    <property type="entry name" value="CLUMA_CG000981, isoform A"/>
    <property type="match status" value="1"/>
</dbReference>
<proteinExistence type="predicted"/>
<dbReference type="Pfam" id="PF13927">
    <property type="entry name" value="Ig_3"/>
    <property type="match status" value="1"/>
</dbReference>
<comment type="subcellular location">
    <subcellularLocation>
        <location evidence="1">Cell membrane</location>
    </subcellularLocation>
</comment>
<keyword evidence="7" id="KW-0325">Glycoprotein</keyword>
<evidence type="ECO:0000259" key="10">
    <source>
        <dbReference type="PROSITE" id="PS50835"/>
    </source>
</evidence>
<keyword evidence="12" id="KW-1185">Reference proteome</keyword>
<accession>A0AAN8JK63</accession>
<organism evidence="11 12">
    <name type="scientific">Patella caerulea</name>
    <name type="common">Rayed Mediterranean limpet</name>
    <dbReference type="NCBI Taxonomy" id="87958"/>
    <lineage>
        <taxon>Eukaryota</taxon>
        <taxon>Metazoa</taxon>
        <taxon>Spiralia</taxon>
        <taxon>Lophotrochozoa</taxon>
        <taxon>Mollusca</taxon>
        <taxon>Gastropoda</taxon>
        <taxon>Patellogastropoda</taxon>
        <taxon>Patelloidea</taxon>
        <taxon>Patellidae</taxon>
        <taxon>Patella</taxon>
    </lineage>
</organism>
<evidence type="ECO:0000256" key="7">
    <source>
        <dbReference type="ARBA" id="ARBA00023180"/>
    </source>
</evidence>
<dbReference type="GO" id="GO:0043005">
    <property type="term" value="C:neuron projection"/>
    <property type="evidence" value="ECO:0007669"/>
    <property type="project" value="TreeGrafter"/>
</dbReference>
<feature type="signal peptide" evidence="9">
    <location>
        <begin position="1"/>
        <end position="22"/>
    </location>
</feature>
<evidence type="ECO:0000256" key="5">
    <source>
        <dbReference type="ARBA" id="ARBA00023136"/>
    </source>
</evidence>
<dbReference type="Pfam" id="PF07679">
    <property type="entry name" value="I-set"/>
    <property type="match status" value="1"/>
</dbReference>
<evidence type="ECO:0000256" key="2">
    <source>
        <dbReference type="ARBA" id="ARBA00022475"/>
    </source>
</evidence>
<keyword evidence="6" id="KW-1015">Disulfide bond</keyword>
<keyword evidence="4" id="KW-0677">Repeat</keyword>
<dbReference type="InterPro" id="IPR036179">
    <property type="entry name" value="Ig-like_dom_sf"/>
</dbReference>
<dbReference type="InterPro" id="IPR007110">
    <property type="entry name" value="Ig-like_dom"/>
</dbReference>
<dbReference type="Gene3D" id="2.60.40.10">
    <property type="entry name" value="Immunoglobulins"/>
    <property type="match status" value="3"/>
</dbReference>
<dbReference type="SMART" id="SM00408">
    <property type="entry name" value="IGc2"/>
    <property type="match status" value="3"/>
</dbReference>
<keyword evidence="2" id="KW-1003">Cell membrane</keyword>
<evidence type="ECO:0000256" key="6">
    <source>
        <dbReference type="ARBA" id="ARBA00023157"/>
    </source>
</evidence>
<dbReference type="EMBL" id="JAZGQO010000008">
    <property type="protein sequence ID" value="KAK6179207.1"/>
    <property type="molecule type" value="Genomic_DNA"/>
</dbReference>
<reference evidence="11 12" key="1">
    <citation type="submission" date="2024-01" db="EMBL/GenBank/DDBJ databases">
        <title>The genome of the rayed Mediterranean limpet Patella caerulea (Linnaeus, 1758).</title>
        <authorList>
            <person name="Anh-Thu Weber A."/>
            <person name="Halstead-Nussloch G."/>
        </authorList>
    </citation>
    <scope>NUCLEOTIDE SEQUENCE [LARGE SCALE GENOMIC DNA]</scope>
    <source>
        <strain evidence="11">AATW-2023a</strain>
        <tissue evidence="11">Whole specimen</tissue>
    </source>
</reference>
<dbReference type="PANTHER" id="PTHR12231">
    <property type="entry name" value="CTX-RELATED TYPE I TRANSMEMBRANE PROTEIN"/>
    <property type="match status" value="1"/>
</dbReference>
<dbReference type="PANTHER" id="PTHR12231:SF253">
    <property type="entry name" value="DPR-INTERACTING PROTEIN ETA, ISOFORM B-RELATED"/>
    <property type="match status" value="1"/>
</dbReference>
<evidence type="ECO:0000256" key="3">
    <source>
        <dbReference type="ARBA" id="ARBA00022729"/>
    </source>
</evidence>
<evidence type="ECO:0000256" key="1">
    <source>
        <dbReference type="ARBA" id="ARBA00004236"/>
    </source>
</evidence>